<dbReference type="OrthoDB" id="129588at2759"/>
<evidence type="ECO:0000313" key="1">
    <source>
        <dbReference type="EMBL" id="KAG7383366.1"/>
    </source>
</evidence>
<comment type="caution">
    <text evidence="1">The sequence shown here is derived from an EMBL/GenBank/DDBJ whole genome shotgun (WGS) entry which is preliminary data.</text>
</comment>
<name>A0A8T1VQY6_9STRA</name>
<organism evidence="1 2">
    <name type="scientific">Phytophthora pseudosyringae</name>
    <dbReference type="NCBI Taxonomy" id="221518"/>
    <lineage>
        <taxon>Eukaryota</taxon>
        <taxon>Sar</taxon>
        <taxon>Stramenopiles</taxon>
        <taxon>Oomycota</taxon>
        <taxon>Peronosporomycetes</taxon>
        <taxon>Peronosporales</taxon>
        <taxon>Peronosporaceae</taxon>
        <taxon>Phytophthora</taxon>
    </lineage>
</organism>
<sequence length="308" mass="33906">MIIGKGLVSQSRGNSLLSFYPEGVERAQNQLQTATRQLVALARRSVEGQAEIGAGDDTETEDELEVKEEPQVCIKPEHGADQEEKCTNMPEIAASTVAVGTEKMKSVDEAAPVTDSGATEVVESSAAASMRARAARLSIIFGKGGHRPDGREEVVGSRDELLSHYAFIVYAGFAENIMNKAKGTSIDADRVISSMTDKRIDDWRKMVHMHMLKVNRDFIKFLAKGNRSARSAKLFAGATSLAVSLMIRDKDQQFYLLKQVVEDLSHILDIARGSLLAAELSPIEKSRDDLYTYSYSTFQGLWRICLLT</sequence>
<protein>
    <submittedName>
        <fullName evidence="1">Uncharacterized protein</fullName>
    </submittedName>
</protein>
<reference evidence="1" key="1">
    <citation type="submission" date="2021-02" db="EMBL/GenBank/DDBJ databases">
        <authorList>
            <person name="Palmer J.M."/>
        </authorList>
    </citation>
    <scope>NUCLEOTIDE SEQUENCE</scope>
    <source>
        <strain evidence="1">SCRP734</strain>
    </source>
</reference>
<proteinExistence type="predicted"/>
<accession>A0A8T1VQY6</accession>
<dbReference type="Proteomes" id="UP000694044">
    <property type="component" value="Unassembled WGS sequence"/>
</dbReference>
<dbReference type="AlphaFoldDB" id="A0A8T1VQY6"/>
<gene>
    <name evidence="1" type="ORF">PHYPSEUDO_003746</name>
</gene>
<evidence type="ECO:0000313" key="2">
    <source>
        <dbReference type="Proteomes" id="UP000694044"/>
    </source>
</evidence>
<keyword evidence="2" id="KW-1185">Reference proteome</keyword>
<dbReference type="EMBL" id="JAGDFM010000179">
    <property type="protein sequence ID" value="KAG7383366.1"/>
    <property type="molecule type" value="Genomic_DNA"/>
</dbReference>